<dbReference type="Proteomes" id="UP000294003">
    <property type="component" value="Unassembled WGS sequence"/>
</dbReference>
<reference evidence="1 2" key="1">
    <citation type="submission" date="2018-06" db="EMBL/GenBank/DDBJ databases">
        <title>Complete Genomes of Monosporascus.</title>
        <authorList>
            <person name="Robinson A.J."/>
            <person name="Natvig D.O."/>
        </authorList>
    </citation>
    <scope>NUCLEOTIDE SEQUENCE [LARGE SCALE GENOMIC DNA]</scope>
    <source>
        <strain evidence="1 2">CBS 609.92</strain>
    </source>
</reference>
<evidence type="ECO:0000313" key="2">
    <source>
        <dbReference type="Proteomes" id="UP000294003"/>
    </source>
</evidence>
<organism evidence="1 2">
    <name type="scientific">Monosporascus cannonballus</name>
    <dbReference type="NCBI Taxonomy" id="155416"/>
    <lineage>
        <taxon>Eukaryota</taxon>
        <taxon>Fungi</taxon>
        <taxon>Dikarya</taxon>
        <taxon>Ascomycota</taxon>
        <taxon>Pezizomycotina</taxon>
        <taxon>Sordariomycetes</taxon>
        <taxon>Xylariomycetidae</taxon>
        <taxon>Xylariales</taxon>
        <taxon>Xylariales incertae sedis</taxon>
        <taxon>Monosporascus</taxon>
    </lineage>
</organism>
<proteinExistence type="predicted"/>
<sequence length="220" mass="25421">MGIEPIALIIFRARALLSSAGTRYISKLRVSASSTRNKIVLEELKKAGVVLNTRNVDHELAAWVESARMELEELRRSSETETNLWKVLEKVQERHPSSFAARLSGTTLFELFHRLIEARNNWNEDRKYPFETFMHSPVAVQADAFLAAVGGFWWMQAELNIYEIAQEGDEDEDKKEKIAVVEDMEMKEVGEEIERIKRDQEANQAMEDPIQEDFEKMELC</sequence>
<name>A0ABY0HKY5_9PEZI</name>
<gene>
    <name evidence="1" type="ORF">DL762_001351</name>
</gene>
<keyword evidence="2" id="KW-1185">Reference proteome</keyword>
<comment type="caution">
    <text evidence="1">The sequence shown here is derived from an EMBL/GenBank/DDBJ whole genome shotgun (WGS) entry which is preliminary data.</text>
</comment>
<evidence type="ECO:0000313" key="1">
    <source>
        <dbReference type="EMBL" id="RYO92989.1"/>
    </source>
</evidence>
<protein>
    <submittedName>
        <fullName evidence="1">Uncharacterized protein</fullName>
    </submittedName>
</protein>
<dbReference type="EMBL" id="QJNS01000022">
    <property type="protein sequence ID" value="RYO92989.1"/>
    <property type="molecule type" value="Genomic_DNA"/>
</dbReference>
<accession>A0ABY0HKY5</accession>